<reference evidence="2" key="1">
    <citation type="submission" date="2018-05" db="EMBL/GenBank/DDBJ databases">
        <authorList>
            <person name="Lanie J.A."/>
            <person name="Ng W.-L."/>
            <person name="Kazmierczak K.M."/>
            <person name="Andrzejewski T.M."/>
            <person name="Davidsen T.M."/>
            <person name="Wayne K.J."/>
            <person name="Tettelin H."/>
            <person name="Glass J.I."/>
            <person name="Rusch D."/>
            <person name="Podicherti R."/>
            <person name="Tsui H.-C.T."/>
            <person name="Winkler M.E."/>
        </authorList>
    </citation>
    <scope>NUCLEOTIDE SEQUENCE</scope>
</reference>
<proteinExistence type="predicted"/>
<evidence type="ECO:0000256" key="1">
    <source>
        <dbReference type="SAM" id="MobiDB-lite"/>
    </source>
</evidence>
<dbReference type="AlphaFoldDB" id="A0A382Q7B4"/>
<accession>A0A382Q7B4</accession>
<evidence type="ECO:0000313" key="2">
    <source>
        <dbReference type="EMBL" id="SVC80825.1"/>
    </source>
</evidence>
<name>A0A382Q7B4_9ZZZZ</name>
<organism evidence="2">
    <name type="scientific">marine metagenome</name>
    <dbReference type="NCBI Taxonomy" id="408172"/>
    <lineage>
        <taxon>unclassified sequences</taxon>
        <taxon>metagenomes</taxon>
        <taxon>ecological metagenomes</taxon>
    </lineage>
</organism>
<feature type="region of interest" description="Disordered" evidence="1">
    <location>
        <begin position="21"/>
        <end position="47"/>
    </location>
</feature>
<dbReference type="EMBL" id="UINC01112118">
    <property type="protein sequence ID" value="SVC80825.1"/>
    <property type="molecule type" value="Genomic_DNA"/>
</dbReference>
<sequence length="102" mass="11919">MKMKSFKKYLDMGFHEGWFDKKKGPSDEEELQRLGMKSAGRGGWSKKEQEQYNDLWMKLHKAGKTPTQMPPSVYGDDSWMTKTKKLHKKLRLTVKDHSGVVE</sequence>
<gene>
    <name evidence="2" type="ORF">METZ01_LOCUS333679</name>
</gene>
<protein>
    <submittedName>
        <fullName evidence="2">Uncharacterized protein</fullName>
    </submittedName>
</protein>